<comment type="subcellular location">
    <subcellularLocation>
        <location evidence="1">Membrane</location>
        <topology evidence="1">Multi-pass membrane protein</topology>
    </subcellularLocation>
</comment>
<keyword evidence="9" id="KW-1185">Reference proteome</keyword>
<dbReference type="OrthoDB" id="2985014at2759"/>
<dbReference type="CDD" id="cd17382">
    <property type="entry name" value="MFS_SLC17A6_7_8_VGluT"/>
    <property type="match status" value="1"/>
</dbReference>
<evidence type="ECO:0000256" key="2">
    <source>
        <dbReference type="ARBA" id="ARBA00022692"/>
    </source>
</evidence>
<evidence type="ECO:0000256" key="5">
    <source>
        <dbReference type="SAM" id="MobiDB-lite"/>
    </source>
</evidence>
<dbReference type="InterPro" id="IPR036259">
    <property type="entry name" value="MFS_trans_sf"/>
</dbReference>
<gene>
    <name evidence="8" type="ORF">SBAD_LOCUS10515</name>
</gene>
<evidence type="ECO:0000313" key="10">
    <source>
        <dbReference type="WBParaSite" id="SBAD_0001088101-mRNA-1"/>
    </source>
</evidence>
<reference evidence="10" key="1">
    <citation type="submission" date="2016-06" db="UniProtKB">
        <authorList>
            <consortium name="WormBaseParasite"/>
        </authorList>
    </citation>
    <scope>IDENTIFICATION</scope>
</reference>
<organism evidence="10">
    <name type="scientific">Soboliphyme baturini</name>
    <dbReference type="NCBI Taxonomy" id="241478"/>
    <lineage>
        <taxon>Eukaryota</taxon>
        <taxon>Metazoa</taxon>
        <taxon>Ecdysozoa</taxon>
        <taxon>Nematoda</taxon>
        <taxon>Enoplea</taxon>
        <taxon>Dorylaimia</taxon>
        <taxon>Dioctophymatida</taxon>
        <taxon>Dioctophymatoidea</taxon>
        <taxon>Soboliphymatidae</taxon>
        <taxon>Soboliphyme</taxon>
    </lineage>
</organism>
<evidence type="ECO:0000256" key="6">
    <source>
        <dbReference type="SAM" id="Phobius"/>
    </source>
</evidence>
<dbReference type="GO" id="GO:0035249">
    <property type="term" value="P:synaptic transmission, glutamatergic"/>
    <property type="evidence" value="ECO:0007669"/>
    <property type="project" value="TreeGrafter"/>
</dbReference>
<feature type="transmembrane region" description="Helical" evidence="6">
    <location>
        <begin position="214"/>
        <end position="233"/>
    </location>
</feature>
<dbReference type="AlphaFoldDB" id="A0A183J3R7"/>
<evidence type="ECO:0000256" key="3">
    <source>
        <dbReference type="ARBA" id="ARBA00022989"/>
    </source>
</evidence>
<name>A0A183J3R7_9BILA</name>
<evidence type="ECO:0000256" key="4">
    <source>
        <dbReference type="ARBA" id="ARBA00023136"/>
    </source>
</evidence>
<dbReference type="WBParaSite" id="SBAD_0001088101-mRNA-1">
    <property type="protein sequence ID" value="SBAD_0001088101-mRNA-1"/>
    <property type="gene ID" value="SBAD_0001088101"/>
</dbReference>
<dbReference type="PROSITE" id="PS50850">
    <property type="entry name" value="MFS"/>
    <property type="match status" value="1"/>
</dbReference>
<keyword evidence="3 6" id="KW-1133">Transmembrane helix</keyword>
<feature type="transmembrane region" description="Helical" evidence="6">
    <location>
        <begin position="416"/>
        <end position="436"/>
    </location>
</feature>
<dbReference type="SUPFAM" id="SSF103473">
    <property type="entry name" value="MFS general substrate transporter"/>
    <property type="match status" value="1"/>
</dbReference>
<dbReference type="Proteomes" id="UP000270296">
    <property type="component" value="Unassembled WGS sequence"/>
</dbReference>
<dbReference type="Pfam" id="PF07690">
    <property type="entry name" value="MFS_1"/>
    <property type="match status" value="1"/>
</dbReference>
<dbReference type="InterPro" id="IPR050382">
    <property type="entry name" value="MFS_Na/Anion_cotransporter"/>
</dbReference>
<dbReference type="PANTHER" id="PTHR11662:SF456">
    <property type="entry name" value="VESICULAR GLUTAMATE TRANSPORTER, ISOFORM A"/>
    <property type="match status" value="1"/>
</dbReference>
<evidence type="ECO:0000256" key="1">
    <source>
        <dbReference type="ARBA" id="ARBA00004141"/>
    </source>
</evidence>
<keyword evidence="2 6" id="KW-0812">Transmembrane</keyword>
<protein>
    <submittedName>
        <fullName evidence="10">MFS domain-containing protein</fullName>
    </submittedName>
</protein>
<dbReference type="GO" id="GO:0060076">
    <property type="term" value="C:excitatory synapse"/>
    <property type="evidence" value="ECO:0007669"/>
    <property type="project" value="TreeGrafter"/>
</dbReference>
<proteinExistence type="predicted"/>
<dbReference type="InterPro" id="IPR011701">
    <property type="entry name" value="MFS"/>
</dbReference>
<dbReference type="FunFam" id="1.20.1250.20:FF:000264">
    <property type="entry name" value="vesicular glutamate transporter 1"/>
    <property type="match status" value="1"/>
</dbReference>
<accession>A0A183J3R7</accession>
<evidence type="ECO:0000313" key="9">
    <source>
        <dbReference type="Proteomes" id="UP000270296"/>
    </source>
</evidence>
<feature type="region of interest" description="Disordered" evidence="5">
    <location>
        <begin position="523"/>
        <end position="543"/>
    </location>
</feature>
<keyword evidence="4 6" id="KW-0472">Membrane</keyword>
<feature type="transmembrane region" description="Helical" evidence="6">
    <location>
        <begin position="277"/>
        <end position="297"/>
    </location>
</feature>
<feature type="transmembrane region" description="Helical" evidence="6">
    <location>
        <begin position="118"/>
        <end position="137"/>
    </location>
</feature>
<feature type="transmembrane region" description="Helical" evidence="6">
    <location>
        <begin position="448"/>
        <end position="469"/>
    </location>
</feature>
<dbReference type="InterPro" id="IPR020846">
    <property type="entry name" value="MFS_dom"/>
</dbReference>
<feature type="domain" description="Major facilitator superfamily (MFS) profile" evidence="7">
    <location>
        <begin position="44"/>
        <end position="474"/>
    </location>
</feature>
<feature type="transmembrane region" description="Helical" evidence="6">
    <location>
        <begin position="385"/>
        <end position="404"/>
    </location>
</feature>
<dbReference type="PANTHER" id="PTHR11662">
    <property type="entry name" value="SOLUTE CARRIER FAMILY 17"/>
    <property type="match status" value="1"/>
</dbReference>
<dbReference type="FunFam" id="1.20.1250.20:FF:000226">
    <property type="entry name" value="Vesicular GLUtamate transporter"/>
    <property type="match status" value="1"/>
</dbReference>
<feature type="transmembrane region" description="Helical" evidence="6">
    <location>
        <begin position="182"/>
        <end position="202"/>
    </location>
</feature>
<dbReference type="Gene3D" id="1.20.1250.20">
    <property type="entry name" value="MFS general substrate transporter like domains"/>
    <property type="match status" value="2"/>
</dbReference>
<dbReference type="GO" id="GO:0050803">
    <property type="term" value="P:regulation of synapse structure or activity"/>
    <property type="evidence" value="ECO:0007669"/>
    <property type="project" value="TreeGrafter"/>
</dbReference>
<reference evidence="8 9" key="2">
    <citation type="submission" date="2018-11" db="EMBL/GenBank/DDBJ databases">
        <authorList>
            <consortium name="Pathogen Informatics"/>
        </authorList>
    </citation>
    <scope>NUCLEOTIDE SEQUENCE [LARGE SCALE GENOMIC DNA]</scope>
</reference>
<feature type="transmembrane region" description="Helical" evidence="6">
    <location>
        <begin position="317"/>
        <end position="338"/>
    </location>
</feature>
<dbReference type="EMBL" id="UZAM01014192">
    <property type="protein sequence ID" value="VDP32477.1"/>
    <property type="molecule type" value="Genomic_DNA"/>
</dbReference>
<feature type="transmembrane region" description="Helical" evidence="6">
    <location>
        <begin position="143"/>
        <end position="170"/>
    </location>
</feature>
<dbReference type="GO" id="GO:0005326">
    <property type="term" value="F:neurotransmitter transmembrane transporter activity"/>
    <property type="evidence" value="ECO:0007669"/>
    <property type="project" value="TreeGrafter"/>
</dbReference>
<dbReference type="GO" id="GO:0098700">
    <property type="term" value="P:neurotransmitter loading into synaptic vesicle"/>
    <property type="evidence" value="ECO:0007669"/>
    <property type="project" value="TreeGrafter"/>
</dbReference>
<feature type="transmembrane region" description="Helical" evidence="6">
    <location>
        <begin position="45"/>
        <end position="65"/>
    </location>
</feature>
<sequence>ESDEELVEGVERRSLLLNGRHQRGTKCLLLLQKCVCCRCSKRWQLAWLASVGFLIVFGIRCNFGAAKVRMTQNYTDSHGEHTAPFRWSAAQLGLIESSFFYGYLVTQLPGGFIANRFPATRLFGFAVGITSLLNLLMPVACESAIGLVVLIQILQGLTQGVAYPAVHGIWRFWAPPMERTKLATTTFTGSYAGAVVGLPLSALLTSYCGWSMPFYVYGICGGIWFIFWYVLIFETPAKHPTITMQERAHIENAIGRTSSKPVKFSNVPWKEIFKSKCVWAILVANFCRSWTFYLLLISQLSYMKEVLSMEIEHVRHLVESGLLASLPHIAMSIVVLAGGQLADSLRSHKLLSTTAVRKLFNCGGFGMEAVFLICCAYVRNPVAAVTCLILAVGFSGFAISGFNVNHLDIAPRYASILMGMSNGIGTFAGMICPMITERLTTTYYNYGWTTVLLLAGLIHLTGITFYAIFASGEQQPWAEPSGEEDETWDRSKMEQNGDLALSSYGTIEPVHIAALPTAEQLRSRALQRSEGDPRGIGTSIDESQPHDIDHWLLASSDMQHDDFYEYY</sequence>
<evidence type="ECO:0000313" key="8">
    <source>
        <dbReference type="EMBL" id="VDP32477.1"/>
    </source>
</evidence>
<feature type="transmembrane region" description="Helical" evidence="6">
    <location>
        <begin position="359"/>
        <end position="379"/>
    </location>
</feature>
<dbReference type="GO" id="GO:0005313">
    <property type="term" value="F:L-glutamate transmembrane transporter activity"/>
    <property type="evidence" value="ECO:0007669"/>
    <property type="project" value="TreeGrafter"/>
</dbReference>
<evidence type="ECO:0000259" key="7">
    <source>
        <dbReference type="PROSITE" id="PS50850"/>
    </source>
</evidence>
<dbReference type="GO" id="GO:0030672">
    <property type="term" value="C:synaptic vesicle membrane"/>
    <property type="evidence" value="ECO:0007669"/>
    <property type="project" value="TreeGrafter"/>
</dbReference>